<comment type="caution">
    <text evidence="1">The sequence shown here is derived from an EMBL/GenBank/DDBJ whole genome shotgun (WGS) entry which is preliminary data.</text>
</comment>
<name>A0A2M8KF10_9BACT</name>
<evidence type="ECO:0000313" key="1">
    <source>
        <dbReference type="EMBL" id="PJE58507.1"/>
    </source>
</evidence>
<proteinExistence type="predicted"/>
<dbReference type="EMBL" id="PFDW01000007">
    <property type="protein sequence ID" value="PJE58507.1"/>
    <property type="molecule type" value="Genomic_DNA"/>
</dbReference>
<dbReference type="Proteomes" id="UP000231450">
    <property type="component" value="Unassembled WGS sequence"/>
</dbReference>
<reference evidence="2" key="1">
    <citation type="submission" date="2017-09" db="EMBL/GenBank/DDBJ databases">
        <title>Depth-based differentiation of microbial function through sediment-hosted aquifers and enrichment of novel symbionts in the deep terrestrial subsurface.</title>
        <authorList>
            <person name="Probst A.J."/>
            <person name="Ladd B."/>
            <person name="Jarett J.K."/>
            <person name="Geller-Mcgrath D.E."/>
            <person name="Sieber C.M.K."/>
            <person name="Emerson J.B."/>
            <person name="Anantharaman K."/>
            <person name="Thomas B.C."/>
            <person name="Malmstrom R."/>
            <person name="Stieglmeier M."/>
            <person name="Klingl A."/>
            <person name="Woyke T."/>
            <person name="Ryan C.M."/>
            <person name="Banfield J.F."/>
        </authorList>
    </citation>
    <scope>NUCLEOTIDE SEQUENCE [LARGE SCALE GENOMIC DNA]</scope>
</reference>
<organism evidence="1 2">
    <name type="scientific">Candidatus Portnoybacteria bacterium CG10_big_fil_rev_8_21_14_0_10_36_7</name>
    <dbReference type="NCBI Taxonomy" id="1974812"/>
    <lineage>
        <taxon>Bacteria</taxon>
        <taxon>Candidatus Portnoyibacteriota</taxon>
    </lineage>
</organism>
<protein>
    <submittedName>
        <fullName evidence="1">Uncharacterized protein</fullName>
    </submittedName>
</protein>
<gene>
    <name evidence="1" type="ORF">COU81_00340</name>
</gene>
<evidence type="ECO:0000313" key="2">
    <source>
        <dbReference type="Proteomes" id="UP000231450"/>
    </source>
</evidence>
<dbReference type="AlphaFoldDB" id="A0A2M8KF10"/>
<accession>A0A2M8KF10</accession>
<sequence length="91" mass="10473">MENSTLFRGTQKMPRDIKRFRMSANLYYQKRAMPILGFASLWIQNNSRICEGGNPKKTALDIQKALKVLQIPPKLVTSKTMSALFIKSRQQ</sequence>